<dbReference type="SUPFAM" id="SSF140931">
    <property type="entry name" value="Fic-like"/>
    <property type="match status" value="1"/>
</dbReference>
<evidence type="ECO:0000256" key="6">
    <source>
        <dbReference type="ARBA" id="ARBA00047939"/>
    </source>
</evidence>
<comment type="caution">
    <text evidence="8">The sequence shown here is derived from an EMBL/GenBank/DDBJ whole genome shotgun (WGS) entry which is preliminary data.</text>
</comment>
<evidence type="ECO:0000256" key="7">
    <source>
        <dbReference type="ARBA" id="ARBA00048696"/>
    </source>
</evidence>
<accession>A0A2R5HKN6</accession>
<evidence type="ECO:0000313" key="8">
    <source>
        <dbReference type="EMBL" id="GBG97171.1"/>
    </source>
</evidence>
<dbReference type="Gene3D" id="1.10.3290.10">
    <property type="entry name" value="Fido-like domain"/>
    <property type="match status" value="1"/>
</dbReference>
<sequence>MPKKQYDSYEYVDPEQIYTYPNSTVLINIQGYTSPQEAIKNENIYVTQRGLELIFKPIFVKTIDDIKDIHRYLFQDVYKWAGSFRKVNISKQGDPFISLQSFSTASQYLNSLFHYTQHET</sequence>
<dbReference type="AlphaFoldDB" id="A0A2R5HKN6"/>
<keyword evidence="8" id="KW-0131">Cell cycle</keyword>
<dbReference type="PANTHER" id="PTHR39560">
    <property type="entry name" value="PROTEIN ADENYLYLTRANSFERASE FIC-RELATED"/>
    <property type="match status" value="1"/>
</dbReference>
<dbReference type="GO" id="GO:0070733">
    <property type="term" value="F:AMPylase activity"/>
    <property type="evidence" value="ECO:0007669"/>
    <property type="project" value="UniProtKB-EC"/>
</dbReference>
<gene>
    <name evidence="8" type="primary">fic</name>
    <name evidence="8" type="ORF">NtB2_01309</name>
</gene>
<keyword evidence="9" id="KW-1185">Reference proteome</keyword>
<dbReference type="InterPro" id="IPR036597">
    <property type="entry name" value="Fido-like_dom_sf"/>
</dbReference>
<evidence type="ECO:0000256" key="2">
    <source>
        <dbReference type="ARBA" id="ARBA00022695"/>
    </source>
</evidence>
<dbReference type="EMBL" id="BFFO01000008">
    <property type="protein sequence ID" value="GBG97171.1"/>
    <property type="molecule type" value="Genomic_DNA"/>
</dbReference>
<dbReference type="Proteomes" id="UP000245021">
    <property type="component" value="Unassembled WGS sequence"/>
</dbReference>
<dbReference type="EC" id="2.7.7.108" evidence="5"/>
<keyword evidence="4" id="KW-0067">ATP-binding</keyword>
<dbReference type="RefSeq" id="WP_109246131.1">
    <property type="nucleotide sequence ID" value="NZ_BFFO01000008.1"/>
</dbReference>
<comment type="catalytic activity">
    <reaction evidence="6">
        <text>L-threonyl-[protein] + ATP = 3-O-(5'-adenylyl)-L-threonyl-[protein] + diphosphate</text>
        <dbReference type="Rhea" id="RHEA:54292"/>
        <dbReference type="Rhea" id="RHEA-COMP:11060"/>
        <dbReference type="Rhea" id="RHEA-COMP:13847"/>
        <dbReference type="ChEBI" id="CHEBI:30013"/>
        <dbReference type="ChEBI" id="CHEBI:30616"/>
        <dbReference type="ChEBI" id="CHEBI:33019"/>
        <dbReference type="ChEBI" id="CHEBI:138113"/>
        <dbReference type="EC" id="2.7.7.108"/>
    </reaction>
</comment>
<dbReference type="OrthoDB" id="9813719at2"/>
<proteinExistence type="predicted"/>
<reference evidence="8 9" key="1">
    <citation type="journal article" date="2018" name="Genome Announc.">
        <title>Draft Genome Sequence of Lactococcus sp. Strain NtB2 (JCM 32569), Isolated from the Gut of the Higher Termite Nasutitermes takasagoensis.</title>
        <authorList>
            <person name="Noda S."/>
            <person name="Aihara C."/>
            <person name="Yuki M."/>
            <person name="Ohkuma M."/>
        </authorList>
    </citation>
    <scope>NUCLEOTIDE SEQUENCE [LARGE SCALE GENOMIC DNA]</scope>
    <source>
        <strain evidence="8 9">NtB2</strain>
    </source>
</reference>
<keyword evidence="3" id="KW-0547">Nucleotide-binding</keyword>
<evidence type="ECO:0000256" key="4">
    <source>
        <dbReference type="ARBA" id="ARBA00022840"/>
    </source>
</evidence>
<dbReference type="GO" id="GO:0051302">
    <property type="term" value="P:regulation of cell division"/>
    <property type="evidence" value="ECO:0007669"/>
    <property type="project" value="TreeGrafter"/>
</dbReference>
<evidence type="ECO:0000256" key="3">
    <source>
        <dbReference type="ARBA" id="ARBA00022741"/>
    </source>
</evidence>
<dbReference type="GO" id="GO:0051301">
    <property type="term" value="P:cell division"/>
    <property type="evidence" value="ECO:0007669"/>
    <property type="project" value="UniProtKB-KW"/>
</dbReference>
<organism evidence="8 9">
    <name type="scientific">Lactococcus termiticola</name>
    <dbReference type="NCBI Taxonomy" id="2169526"/>
    <lineage>
        <taxon>Bacteria</taxon>
        <taxon>Bacillati</taxon>
        <taxon>Bacillota</taxon>
        <taxon>Bacilli</taxon>
        <taxon>Lactobacillales</taxon>
        <taxon>Streptococcaceae</taxon>
        <taxon>Lactococcus</taxon>
    </lineage>
</organism>
<evidence type="ECO:0000256" key="1">
    <source>
        <dbReference type="ARBA" id="ARBA00022679"/>
    </source>
</evidence>
<keyword evidence="1" id="KW-0808">Transferase</keyword>
<comment type="catalytic activity">
    <reaction evidence="7">
        <text>L-tyrosyl-[protein] + ATP = O-(5'-adenylyl)-L-tyrosyl-[protein] + diphosphate</text>
        <dbReference type="Rhea" id="RHEA:54288"/>
        <dbReference type="Rhea" id="RHEA-COMP:10136"/>
        <dbReference type="Rhea" id="RHEA-COMP:13846"/>
        <dbReference type="ChEBI" id="CHEBI:30616"/>
        <dbReference type="ChEBI" id="CHEBI:33019"/>
        <dbReference type="ChEBI" id="CHEBI:46858"/>
        <dbReference type="ChEBI" id="CHEBI:83624"/>
        <dbReference type="EC" id="2.7.7.108"/>
    </reaction>
</comment>
<protein>
    <recommendedName>
        <fullName evidence="5">protein adenylyltransferase</fullName>
        <ecNumber evidence="5">2.7.7.108</ecNumber>
    </recommendedName>
</protein>
<name>A0A2R5HKN6_9LACT</name>
<keyword evidence="8" id="KW-0132">Cell division</keyword>
<evidence type="ECO:0000256" key="5">
    <source>
        <dbReference type="ARBA" id="ARBA00034531"/>
    </source>
</evidence>
<evidence type="ECO:0000313" key="9">
    <source>
        <dbReference type="Proteomes" id="UP000245021"/>
    </source>
</evidence>
<dbReference type="GO" id="GO:0005524">
    <property type="term" value="F:ATP binding"/>
    <property type="evidence" value="ECO:0007669"/>
    <property type="project" value="UniProtKB-KW"/>
</dbReference>
<keyword evidence="2" id="KW-0548">Nucleotidyltransferase</keyword>
<dbReference type="PANTHER" id="PTHR39560:SF1">
    <property type="entry name" value="PROTEIN ADENYLYLTRANSFERASE FIC-RELATED"/>
    <property type="match status" value="1"/>
</dbReference>